<dbReference type="Gene3D" id="1.20.1280.170">
    <property type="entry name" value="Exocyst complex component Exo70"/>
    <property type="match status" value="1"/>
</dbReference>
<dbReference type="PANTHER" id="PTHR12542">
    <property type="entry name" value="EXOCYST COMPLEX PROTEIN EXO70"/>
    <property type="match status" value="1"/>
</dbReference>
<dbReference type="InterPro" id="IPR046364">
    <property type="entry name" value="Exo70_C"/>
</dbReference>
<gene>
    <name evidence="6" type="ORF">RDB_LOCUS83801</name>
</gene>
<evidence type="ECO:0000256" key="2">
    <source>
        <dbReference type="ARBA" id="ARBA00022448"/>
    </source>
</evidence>
<dbReference type="GO" id="GO:0015031">
    <property type="term" value="P:protein transport"/>
    <property type="evidence" value="ECO:0007669"/>
    <property type="project" value="UniProtKB-KW"/>
</dbReference>
<proteinExistence type="inferred from homology"/>
<dbReference type="InterPro" id="IPR016159">
    <property type="entry name" value="Cullin_repeat-like_dom_sf"/>
</dbReference>
<dbReference type="GO" id="GO:0006887">
    <property type="term" value="P:exocytosis"/>
    <property type="evidence" value="ECO:0007669"/>
    <property type="project" value="UniProtKB-KW"/>
</dbReference>
<dbReference type="Pfam" id="PF03081">
    <property type="entry name" value="Exo70_C"/>
    <property type="match status" value="1"/>
</dbReference>
<keyword evidence="2 4" id="KW-0813">Transport</keyword>
<protein>
    <recommendedName>
        <fullName evidence="4">Exocyst complex protein EXO70</fullName>
    </recommendedName>
</protein>
<dbReference type="PANTHER" id="PTHR12542:SF41">
    <property type="entry name" value="EXOCYST COMPLEX COMPONENT 7"/>
    <property type="match status" value="1"/>
</dbReference>
<comment type="subcellular location">
    <subcellularLocation>
        <location evidence="4">Bud</location>
    </subcellularLocation>
    <subcellularLocation>
        <location evidence="4">Bud neck</location>
    </subcellularLocation>
</comment>
<evidence type="ECO:0000259" key="5">
    <source>
        <dbReference type="Pfam" id="PF03081"/>
    </source>
</evidence>
<dbReference type="EMBL" id="CAJMWS010000320">
    <property type="protein sequence ID" value="CAE6419701.1"/>
    <property type="molecule type" value="Genomic_DNA"/>
</dbReference>
<comment type="caution">
    <text evidence="6">The sequence shown here is derived from an EMBL/GenBank/DDBJ whole genome shotgun (WGS) entry which is preliminary data.</text>
</comment>
<evidence type="ECO:0000256" key="3">
    <source>
        <dbReference type="ARBA" id="ARBA00022483"/>
    </source>
</evidence>
<comment type="function">
    <text evidence="4">Involved in the secretory pathway as part of the exocyst complex which tethers secretory vesicles to the sites of exocytosis. Also plays a role in the assembly of the exocyst.</text>
</comment>
<dbReference type="AlphaFoldDB" id="A0A8H2X7Z6"/>
<dbReference type="GO" id="GO:0000145">
    <property type="term" value="C:exocyst"/>
    <property type="evidence" value="ECO:0007669"/>
    <property type="project" value="InterPro"/>
</dbReference>
<evidence type="ECO:0000313" key="6">
    <source>
        <dbReference type="EMBL" id="CAE6419701.1"/>
    </source>
</evidence>
<dbReference type="GO" id="GO:0005935">
    <property type="term" value="C:cellular bud neck"/>
    <property type="evidence" value="ECO:0007669"/>
    <property type="project" value="UniProtKB-SubCell"/>
</dbReference>
<evidence type="ECO:0000256" key="4">
    <source>
        <dbReference type="RuleBase" id="RU365026"/>
    </source>
</evidence>
<comment type="similarity">
    <text evidence="1 4">Belongs to the EXO70 family.</text>
</comment>
<reference evidence="6" key="1">
    <citation type="submission" date="2021-01" db="EMBL/GenBank/DDBJ databases">
        <authorList>
            <person name="Kaushik A."/>
        </authorList>
    </citation>
    <scope>NUCLEOTIDE SEQUENCE</scope>
    <source>
        <strain evidence="6">AG1-1C</strain>
    </source>
</reference>
<dbReference type="InterPro" id="IPR004140">
    <property type="entry name" value="Exo70"/>
</dbReference>
<name>A0A8H2X7Z6_9AGAM</name>
<dbReference type="SUPFAM" id="SSF74788">
    <property type="entry name" value="Cullin repeat-like"/>
    <property type="match status" value="1"/>
</dbReference>
<evidence type="ECO:0000256" key="1">
    <source>
        <dbReference type="ARBA" id="ARBA00006756"/>
    </source>
</evidence>
<keyword evidence="4" id="KW-0653">Protein transport</keyword>
<feature type="domain" description="Exocyst complex subunit Exo70 C-terminal" evidence="5">
    <location>
        <begin position="250"/>
        <end position="628"/>
    </location>
</feature>
<sequence length="630" mass="69726">MEDEMADIELLEQHLKKTSDISRQMTGILAKFDSRLVKLEKTIRPLHNATQSLTRLATNIDRTMESINSMASQKQDVVAEENLVLKGQVTPKSGQLHLYVDALERLNANIAFQSGDPRAKETSRLVETGAKKLCQLYTKIVAEATSRPAIDPTNYLQSPDSLPTLDETTMNKLTPVVDALRKSPTPATHPSHPGAAAILAVIQEAQAGYADMRSQWCKKAVDGGVRRILAAADTGTDRIAIGREFGMWVEGLLVLADAEYKTLQRCALLPSRDLIKDAFEIITRPLVTVFSSSLSTLSSLVKKSLQSNIFMALAIYSSLSQSQDRYTDIMLRRTGRKENDLSTGIHSLKGVCIRSFPELLLEIKTPAMSPPTAAPGRGEIGTGIADVTVMAANYLEQIPDVADAMSSMLITLGDGNWRMGEGTIPGSKPRMEESTDPEQVILEHFTFDIISTVISTVNTISRFLKRPSLTSIFVLNNISYIRDRVLLAPRTNVDALLSAPTQDLLNSNYRSSKVGMLNPLLVIMVAPYIKAGQFTDISNSTQAAYFDTNFATLLSCLTDDVKDKKAGIKDKFARFYEALEEIAERHRYARVLADDDEGRDKIQEEVVRLVIPALQRFTQKHRDKEFSKSK</sequence>
<dbReference type="Proteomes" id="UP000663846">
    <property type="component" value="Unassembled WGS sequence"/>
</dbReference>
<evidence type="ECO:0000313" key="7">
    <source>
        <dbReference type="Proteomes" id="UP000663846"/>
    </source>
</evidence>
<keyword evidence="3 4" id="KW-0268">Exocytosis</keyword>
<dbReference type="GO" id="GO:0005546">
    <property type="term" value="F:phosphatidylinositol-4,5-bisphosphate binding"/>
    <property type="evidence" value="ECO:0007669"/>
    <property type="project" value="InterPro"/>
</dbReference>
<accession>A0A8H2X7Z6</accession>
<organism evidence="6 7">
    <name type="scientific">Rhizoctonia solani</name>
    <dbReference type="NCBI Taxonomy" id="456999"/>
    <lineage>
        <taxon>Eukaryota</taxon>
        <taxon>Fungi</taxon>
        <taxon>Dikarya</taxon>
        <taxon>Basidiomycota</taxon>
        <taxon>Agaricomycotina</taxon>
        <taxon>Agaricomycetes</taxon>
        <taxon>Cantharellales</taxon>
        <taxon>Ceratobasidiaceae</taxon>
        <taxon>Rhizoctonia</taxon>
    </lineage>
</organism>